<keyword evidence="3" id="KW-1133">Transmembrane helix</keyword>
<feature type="region of interest" description="Disordered" evidence="2">
    <location>
        <begin position="85"/>
        <end position="112"/>
    </location>
</feature>
<protein>
    <submittedName>
        <fullName evidence="4">Uncharacterized protein</fullName>
    </submittedName>
</protein>
<gene>
    <name evidence="4" type="ORF">EV356DRAFT_8657</name>
</gene>
<keyword evidence="3" id="KW-0472">Membrane</keyword>
<reference evidence="4" key="1">
    <citation type="journal article" date="2020" name="Stud. Mycol.">
        <title>101 Dothideomycetes genomes: a test case for predicting lifestyles and emergence of pathogens.</title>
        <authorList>
            <person name="Haridas S."/>
            <person name="Albert R."/>
            <person name="Binder M."/>
            <person name="Bloem J."/>
            <person name="Labutti K."/>
            <person name="Salamov A."/>
            <person name="Andreopoulos B."/>
            <person name="Baker S."/>
            <person name="Barry K."/>
            <person name="Bills G."/>
            <person name="Bluhm B."/>
            <person name="Cannon C."/>
            <person name="Castanera R."/>
            <person name="Culley D."/>
            <person name="Daum C."/>
            <person name="Ezra D."/>
            <person name="Gonzalez J."/>
            <person name="Henrissat B."/>
            <person name="Kuo A."/>
            <person name="Liang C."/>
            <person name="Lipzen A."/>
            <person name="Lutzoni F."/>
            <person name="Magnuson J."/>
            <person name="Mondo S."/>
            <person name="Nolan M."/>
            <person name="Ohm R."/>
            <person name="Pangilinan J."/>
            <person name="Park H.-J."/>
            <person name="Ramirez L."/>
            <person name="Alfaro M."/>
            <person name="Sun H."/>
            <person name="Tritt A."/>
            <person name="Yoshinaga Y."/>
            <person name="Zwiers L.-H."/>
            <person name="Turgeon B."/>
            <person name="Goodwin S."/>
            <person name="Spatafora J."/>
            <person name="Crous P."/>
            <person name="Grigoriev I."/>
        </authorList>
    </citation>
    <scope>NUCLEOTIDE SEQUENCE</scope>
    <source>
        <strain evidence="4">Tuck. ex Michener</strain>
    </source>
</reference>
<dbReference type="EMBL" id="ML991771">
    <property type="protein sequence ID" value="KAF2240035.1"/>
    <property type="molecule type" value="Genomic_DNA"/>
</dbReference>
<feature type="coiled-coil region" evidence="1">
    <location>
        <begin position="197"/>
        <end position="224"/>
    </location>
</feature>
<feature type="region of interest" description="Disordered" evidence="2">
    <location>
        <begin position="285"/>
        <end position="318"/>
    </location>
</feature>
<evidence type="ECO:0000256" key="2">
    <source>
        <dbReference type="SAM" id="MobiDB-lite"/>
    </source>
</evidence>
<organism evidence="4 5">
    <name type="scientific">Viridothelium virens</name>
    <name type="common">Speckled blister lichen</name>
    <name type="synonym">Trypethelium virens</name>
    <dbReference type="NCBI Taxonomy" id="1048519"/>
    <lineage>
        <taxon>Eukaryota</taxon>
        <taxon>Fungi</taxon>
        <taxon>Dikarya</taxon>
        <taxon>Ascomycota</taxon>
        <taxon>Pezizomycotina</taxon>
        <taxon>Dothideomycetes</taxon>
        <taxon>Dothideomycetes incertae sedis</taxon>
        <taxon>Trypetheliales</taxon>
        <taxon>Trypetheliaceae</taxon>
        <taxon>Viridothelium</taxon>
    </lineage>
</organism>
<evidence type="ECO:0000256" key="1">
    <source>
        <dbReference type="SAM" id="Coils"/>
    </source>
</evidence>
<proteinExistence type="predicted"/>
<evidence type="ECO:0000313" key="5">
    <source>
        <dbReference type="Proteomes" id="UP000800092"/>
    </source>
</evidence>
<feature type="region of interest" description="Disordered" evidence="2">
    <location>
        <begin position="162"/>
        <end position="190"/>
    </location>
</feature>
<feature type="transmembrane region" description="Helical" evidence="3">
    <location>
        <begin position="251"/>
        <end position="271"/>
    </location>
</feature>
<dbReference type="AlphaFoldDB" id="A0A6A6HPK4"/>
<feature type="compositionally biased region" description="Basic and acidic residues" evidence="2">
    <location>
        <begin position="96"/>
        <end position="112"/>
    </location>
</feature>
<accession>A0A6A6HPK4</accession>
<dbReference type="OrthoDB" id="5240110at2759"/>
<keyword evidence="5" id="KW-1185">Reference proteome</keyword>
<sequence>MSLSKAMPMPYSSTVRSINIFQRIQTRRIHGTPHRYSSPFFHLAALSASREGQFISKASGISRVDYTPNAQLLRAEACGSTIPEQRSMKRSFRQTPDQKPHVQKHQEQKPKEQNIYVRRDEAASSESIHYRDQYIDASRKSAASSPRAVIMDTHKKTVLEETPNSHPTMAQDTPPNSQAATSSGGTSNDATVKIGRMADLRKSMEDQKSLINYLKNQLDRERQARTPAEERAVSTELTAALLEKRTSFGSGVFCGAVAMLFMLAVVGWLGIESLQDFTALQATQQAPSNDATWKASEPESRDGKAVYEPSSGKGGGRFDHLASWFWSSAK</sequence>
<evidence type="ECO:0000313" key="4">
    <source>
        <dbReference type="EMBL" id="KAF2240035.1"/>
    </source>
</evidence>
<keyword evidence="1" id="KW-0175">Coiled coil</keyword>
<evidence type="ECO:0000256" key="3">
    <source>
        <dbReference type="SAM" id="Phobius"/>
    </source>
</evidence>
<keyword evidence="3" id="KW-0812">Transmembrane</keyword>
<feature type="compositionally biased region" description="Basic and acidic residues" evidence="2">
    <location>
        <begin position="296"/>
        <end position="305"/>
    </location>
</feature>
<dbReference type="Proteomes" id="UP000800092">
    <property type="component" value="Unassembled WGS sequence"/>
</dbReference>
<name>A0A6A6HPK4_VIRVR</name>